<dbReference type="SMART" id="SM00213">
    <property type="entry name" value="UBQ"/>
    <property type="match status" value="2"/>
</dbReference>
<dbReference type="PANTHER" id="PTHR10666">
    <property type="entry name" value="UBIQUITIN"/>
    <property type="match status" value="1"/>
</dbReference>
<dbReference type="Proteomes" id="UP000324800">
    <property type="component" value="Unassembled WGS sequence"/>
</dbReference>
<dbReference type="AlphaFoldDB" id="A0A5J4VNX4"/>
<feature type="domain" description="Ubiquitin-like" evidence="2">
    <location>
        <begin position="232"/>
        <end position="301"/>
    </location>
</feature>
<accession>A0A5J4VNX4</accession>
<dbReference type="Pfam" id="PF11976">
    <property type="entry name" value="Rad60-SLD"/>
    <property type="match status" value="1"/>
</dbReference>
<proteinExistence type="predicted"/>
<dbReference type="OrthoDB" id="2160670at2759"/>
<dbReference type="GO" id="GO:0008270">
    <property type="term" value="F:zinc ion binding"/>
    <property type="evidence" value="ECO:0007669"/>
    <property type="project" value="UniProtKB-KW"/>
</dbReference>
<feature type="domain" description="RING-type" evidence="3">
    <location>
        <begin position="544"/>
        <end position="587"/>
    </location>
</feature>
<comment type="caution">
    <text evidence="4">The sequence shown here is derived from an EMBL/GenBank/DDBJ whole genome shotgun (WGS) entry which is preliminary data.</text>
</comment>
<dbReference type="InterPro" id="IPR022617">
    <property type="entry name" value="Rad60/SUMO-like_dom"/>
</dbReference>
<dbReference type="Pfam" id="PF00240">
    <property type="entry name" value="ubiquitin"/>
    <property type="match status" value="1"/>
</dbReference>
<dbReference type="EMBL" id="SNRW01005886">
    <property type="protein sequence ID" value="KAA6384165.1"/>
    <property type="molecule type" value="Genomic_DNA"/>
</dbReference>
<evidence type="ECO:0000256" key="1">
    <source>
        <dbReference type="PROSITE-ProRule" id="PRU00175"/>
    </source>
</evidence>
<name>A0A5J4VNX4_9EUKA</name>
<organism evidence="4 5">
    <name type="scientific">Streblomastix strix</name>
    <dbReference type="NCBI Taxonomy" id="222440"/>
    <lineage>
        <taxon>Eukaryota</taxon>
        <taxon>Metamonada</taxon>
        <taxon>Preaxostyla</taxon>
        <taxon>Oxymonadida</taxon>
        <taxon>Streblomastigidae</taxon>
        <taxon>Streblomastix</taxon>
    </lineage>
</organism>
<dbReference type="InterPro" id="IPR000626">
    <property type="entry name" value="Ubiquitin-like_dom"/>
</dbReference>
<dbReference type="Gene3D" id="3.10.20.90">
    <property type="entry name" value="Phosphatidylinositol 3-kinase Catalytic Subunit, Chain A, domain 1"/>
    <property type="match status" value="2"/>
</dbReference>
<keyword evidence="1" id="KW-0862">Zinc</keyword>
<dbReference type="Gene3D" id="3.30.40.10">
    <property type="entry name" value="Zinc/RING finger domain, C3HC4 (zinc finger)"/>
    <property type="match status" value="1"/>
</dbReference>
<dbReference type="PROSITE" id="PS00299">
    <property type="entry name" value="UBIQUITIN_1"/>
    <property type="match status" value="1"/>
</dbReference>
<dbReference type="PROSITE" id="PS50089">
    <property type="entry name" value="ZF_RING_2"/>
    <property type="match status" value="1"/>
</dbReference>
<protein>
    <submittedName>
        <fullName evidence="4">Putative ring and ubiquitin domain containing protein</fullName>
    </submittedName>
</protein>
<evidence type="ECO:0000313" key="5">
    <source>
        <dbReference type="Proteomes" id="UP000324800"/>
    </source>
</evidence>
<feature type="domain" description="Ubiquitin-like" evidence="2">
    <location>
        <begin position="308"/>
        <end position="383"/>
    </location>
</feature>
<evidence type="ECO:0000259" key="3">
    <source>
        <dbReference type="PROSITE" id="PS50089"/>
    </source>
</evidence>
<gene>
    <name evidence="4" type="ORF">EZS28_020310</name>
</gene>
<evidence type="ECO:0000313" key="4">
    <source>
        <dbReference type="EMBL" id="KAA6384165.1"/>
    </source>
</evidence>
<dbReference type="PROSITE" id="PS50053">
    <property type="entry name" value="UBIQUITIN_2"/>
    <property type="match status" value="2"/>
</dbReference>
<evidence type="ECO:0000259" key="2">
    <source>
        <dbReference type="PROSITE" id="PS50053"/>
    </source>
</evidence>
<dbReference type="InterPro" id="IPR019956">
    <property type="entry name" value="Ubiquitin_dom"/>
</dbReference>
<dbReference type="SMART" id="SM00184">
    <property type="entry name" value="RING"/>
    <property type="match status" value="1"/>
</dbReference>
<dbReference type="CDD" id="cd16448">
    <property type="entry name" value="RING-H2"/>
    <property type="match status" value="1"/>
</dbReference>
<dbReference type="Pfam" id="PF13639">
    <property type="entry name" value="zf-RING_2"/>
    <property type="match status" value="1"/>
</dbReference>
<keyword evidence="1" id="KW-0479">Metal-binding</keyword>
<dbReference type="InterPro" id="IPR001841">
    <property type="entry name" value="Znf_RING"/>
</dbReference>
<dbReference type="SUPFAM" id="SSF54236">
    <property type="entry name" value="Ubiquitin-like"/>
    <property type="match status" value="3"/>
</dbReference>
<keyword evidence="1" id="KW-0863">Zinc-finger</keyword>
<reference evidence="4 5" key="1">
    <citation type="submission" date="2019-03" db="EMBL/GenBank/DDBJ databases">
        <title>Single cell metagenomics reveals metabolic interactions within the superorganism composed of flagellate Streblomastix strix and complex community of Bacteroidetes bacteria on its surface.</title>
        <authorList>
            <person name="Treitli S.C."/>
            <person name="Kolisko M."/>
            <person name="Husnik F."/>
            <person name="Keeling P."/>
            <person name="Hampl V."/>
        </authorList>
    </citation>
    <scope>NUCLEOTIDE SEQUENCE [LARGE SCALE GENOMIC DNA]</scope>
    <source>
        <strain evidence="4">ST1C</strain>
    </source>
</reference>
<sequence>MPNGNMIQTIGQNEEKICDIRIRACKEASIDPSGLFLHSSRLQIDENKLMSEIDQDKLYSLTIEKPVMFVIVQTSKEQKRIVISESDKIWQLKKQIQSFDKSTPIFQIIKKKNEKLEEIELQDEMSIESCKIKRGEILKVEYLGIDLNINLKGKTYELKNIDSQTTIEQLKKAVFEKAEFTESREEFEIVEGNGTAHQWKYFEKQKDERLCEKKEKINKLLSIVDKSSDLILKLKVNIIPGMKTSEFIVGRKMKFEQFYQMIKEKEGLSPDQYRLFSEYSKIRQDRTIQDYGLEELDTLELYKLGISMKIFIKTLTGKTIALQVQNDNTIEEIKSLIQDKEGIPPEQQRLIFAGKQLEDGYLLADYKILKEATLHLVLRLRGGGEAMNFVDVERSDALIQRQWSKTAPQWRCVSRGMAIEGRCDNSSCQAHNRGMVIFNVGFSDFDLLRNESHCPMCYSRIKGIKPGFNNCIWRIDFRKTNGIISRLKWKKAGDEYTTYDEAQAGTADFTRLIMHAKQLSDTREQTIVSEGKEMKTTFIVGGSCGLCHEDKNDERDKNVIVMKCSHNFHKVCIKIWKDSGLKCPHCKEDLEQI</sequence>
<dbReference type="InterPro" id="IPR013083">
    <property type="entry name" value="Znf_RING/FYVE/PHD"/>
</dbReference>
<dbReference type="InterPro" id="IPR029071">
    <property type="entry name" value="Ubiquitin-like_domsf"/>
</dbReference>
<dbReference type="InterPro" id="IPR050158">
    <property type="entry name" value="Ubiquitin_ubiquitin-like"/>
</dbReference>
<dbReference type="SUPFAM" id="SSF57850">
    <property type="entry name" value="RING/U-box"/>
    <property type="match status" value="1"/>
</dbReference>
<dbReference type="FunFam" id="3.10.20.90:FF:000160">
    <property type="entry name" value="Polyubiquitin-C"/>
    <property type="match status" value="1"/>
</dbReference>
<dbReference type="PRINTS" id="PR00348">
    <property type="entry name" value="UBIQUITIN"/>
</dbReference>
<dbReference type="InterPro" id="IPR019954">
    <property type="entry name" value="Ubiquitin_CS"/>
</dbReference>